<reference evidence="10" key="1">
    <citation type="journal article" date="2014" name="Front. Microbiol.">
        <title>High frequency of phylogenetically diverse reductive dehalogenase-homologous genes in deep subseafloor sedimentary metagenomes.</title>
        <authorList>
            <person name="Kawai M."/>
            <person name="Futagami T."/>
            <person name="Toyoda A."/>
            <person name="Takaki Y."/>
            <person name="Nishi S."/>
            <person name="Hori S."/>
            <person name="Arai W."/>
            <person name="Tsubouchi T."/>
            <person name="Morono Y."/>
            <person name="Uchiyama I."/>
            <person name="Ito T."/>
            <person name="Fujiyama A."/>
            <person name="Inagaki F."/>
            <person name="Takami H."/>
        </authorList>
    </citation>
    <scope>NUCLEOTIDE SEQUENCE</scope>
    <source>
        <strain evidence="10">Expedition CK06-06</strain>
    </source>
</reference>
<dbReference type="Pfam" id="PF01035">
    <property type="entry name" value="DNA_binding_1"/>
    <property type="match status" value="1"/>
</dbReference>
<dbReference type="GO" id="GO:0032259">
    <property type="term" value="P:methylation"/>
    <property type="evidence" value="ECO:0007669"/>
    <property type="project" value="UniProtKB-KW"/>
</dbReference>
<feature type="non-terminal residue" evidence="10">
    <location>
        <position position="1"/>
    </location>
</feature>
<protein>
    <recommendedName>
        <fullName evidence="3">methylated-DNA--[protein]-cysteine S-methyltransferase</fullName>
        <ecNumber evidence="3">2.1.1.63</ecNumber>
    </recommendedName>
</protein>
<evidence type="ECO:0000256" key="7">
    <source>
        <dbReference type="ARBA" id="ARBA00023204"/>
    </source>
</evidence>
<accession>X1PD22</accession>
<keyword evidence="5" id="KW-0808">Transferase</keyword>
<dbReference type="InterPro" id="IPR001497">
    <property type="entry name" value="MethylDNA_cys_MeTrfase_AS"/>
</dbReference>
<evidence type="ECO:0000256" key="3">
    <source>
        <dbReference type="ARBA" id="ARBA00011918"/>
    </source>
</evidence>
<dbReference type="GO" id="GO:0003908">
    <property type="term" value="F:methylated-DNA-[protein]-cysteine S-methyltransferase activity"/>
    <property type="evidence" value="ECO:0007669"/>
    <property type="project" value="UniProtKB-EC"/>
</dbReference>
<dbReference type="EC" id="2.1.1.63" evidence="3"/>
<dbReference type="InterPro" id="IPR036217">
    <property type="entry name" value="MethylDNA_cys_MeTrfase_DNAb"/>
</dbReference>
<dbReference type="AlphaFoldDB" id="X1PD22"/>
<dbReference type="CDD" id="cd06445">
    <property type="entry name" value="ATase"/>
    <property type="match status" value="1"/>
</dbReference>
<comment type="caution">
    <text evidence="10">The sequence shown here is derived from an EMBL/GenBank/DDBJ whole genome shotgun (WGS) entry which is preliminary data.</text>
</comment>
<evidence type="ECO:0000256" key="5">
    <source>
        <dbReference type="ARBA" id="ARBA00022679"/>
    </source>
</evidence>
<evidence type="ECO:0000259" key="9">
    <source>
        <dbReference type="Pfam" id="PF01035"/>
    </source>
</evidence>
<evidence type="ECO:0000256" key="2">
    <source>
        <dbReference type="ARBA" id="ARBA00008711"/>
    </source>
</evidence>
<evidence type="ECO:0000256" key="8">
    <source>
        <dbReference type="ARBA" id="ARBA00049348"/>
    </source>
</evidence>
<dbReference type="PROSITE" id="PS00374">
    <property type="entry name" value="MGMT"/>
    <property type="match status" value="1"/>
</dbReference>
<keyword evidence="4" id="KW-0489">Methyltransferase</keyword>
<dbReference type="InterPro" id="IPR014048">
    <property type="entry name" value="MethylDNA_cys_MeTrfase_DNA-bd"/>
</dbReference>
<evidence type="ECO:0000256" key="6">
    <source>
        <dbReference type="ARBA" id="ARBA00022763"/>
    </source>
</evidence>
<keyword evidence="7" id="KW-0234">DNA repair</keyword>
<dbReference type="InterPro" id="IPR036388">
    <property type="entry name" value="WH-like_DNA-bd_sf"/>
</dbReference>
<evidence type="ECO:0000256" key="4">
    <source>
        <dbReference type="ARBA" id="ARBA00022603"/>
    </source>
</evidence>
<dbReference type="Gene3D" id="1.10.10.10">
    <property type="entry name" value="Winged helix-like DNA-binding domain superfamily/Winged helix DNA-binding domain"/>
    <property type="match status" value="1"/>
</dbReference>
<keyword evidence="6" id="KW-0227">DNA damage</keyword>
<evidence type="ECO:0000256" key="1">
    <source>
        <dbReference type="ARBA" id="ARBA00001286"/>
    </source>
</evidence>
<dbReference type="SUPFAM" id="SSF46767">
    <property type="entry name" value="Methylated DNA-protein cysteine methyltransferase, C-terminal domain"/>
    <property type="match status" value="1"/>
</dbReference>
<dbReference type="NCBIfam" id="TIGR00589">
    <property type="entry name" value="ogt"/>
    <property type="match status" value="1"/>
</dbReference>
<organism evidence="10">
    <name type="scientific">marine sediment metagenome</name>
    <dbReference type="NCBI Taxonomy" id="412755"/>
    <lineage>
        <taxon>unclassified sequences</taxon>
        <taxon>metagenomes</taxon>
        <taxon>ecological metagenomes</taxon>
    </lineage>
</organism>
<feature type="domain" description="Methylated-DNA-[protein]-cysteine S-methyltransferase DNA binding" evidence="9">
    <location>
        <begin position="45"/>
        <end position="124"/>
    </location>
</feature>
<evidence type="ECO:0000313" key="10">
    <source>
        <dbReference type="EMBL" id="GAI54207.1"/>
    </source>
</evidence>
<gene>
    <name evidence="10" type="ORF">S06H3_61636</name>
</gene>
<proteinExistence type="inferred from homology"/>
<dbReference type="PANTHER" id="PTHR10815">
    <property type="entry name" value="METHYLATED-DNA--PROTEIN-CYSTEINE METHYLTRANSFERASE"/>
    <property type="match status" value="1"/>
</dbReference>
<dbReference type="GO" id="GO:0006281">
    <property type="term" value="P:DNA repair"/>
    <property type="evidence" value="ECO:0007669"/>
    <property type="project" value="UniProtKB-KW"/>
</dbReference>
<name>X1PD22_9ZZZZ</name>
<dbReference type="PANTHER" id="PTHR10815:SF13">
    <property type="entry name" value="METHYLATED-DNA--PROTEIN-CYSTEINE METHYLTRANSFERASE"/>
    <property type="match status" value="1"/>
</dbReference>
<sequence>LLGEGVNNTVWSHNLFNGLVERFKTYFSGGKMAFPDELDLSAATPFQRKVWEITRLIPYGKTKSYTWVAEQIKKPEAARAVGQALARNPLPIIIPCHRVLTIDGRLGGFSGGVEIKRHLLRLEASASIR</sequence>
<dbReference type="EMBL" id="BARV01040458">
    <property type="protein sequence ID" value="GAI54207.1"/>
    <property type="molecule type" value="Genomic_DNA"/>
</dbReference>
<comment type="catalytic activity">
    <reaction evidence="1">
        <text>a 4-O-methyl-thymidine in DNA + L-cysteinyl-[protein] = a thymidine in DNA + S-methyl-L-cysteinyl-[protein]</text>
        <dbReference type="Rhea" id="RHEA:53428"/>
        <dbReference type="Rhea" id="RHEA-COMP:10131"/>
        <dbReference type="Rhea" id="RHEA-COMP:10132"/>
        <dbReference type="Rhea" id="RHEA-COMP:13555"/>
        <dbReference type="Rhea" id="RHEA-COMP:13556"/>
        <dbReference type="ChEBI" id="CHEBI:29950"/>
        <dbReference type="ChEBI" id="CHEBI:82612"/>
        <dbReference type="ChEBI" id="CHEBI:137386"/>
        <dbReference type="ChEBI" id="CHEBI:137387"/>
        <dbReference type="EC" id="2.1.1.63"/>
    </reaction>
</comment>
<dbReference type="FunFam" id="1.10.10.10:FF:000214">
    <property type="entry name" value="Methylated-DNA--protein-cysteine methyltransferase"/>
    <property type="match status" value="1"/>
</dbReference>
<comment type="similarity">
    <text evidence="2">Belongs to the MGMT family.</text>
</comment>
<comment type="catalytic activity">
    <reaction evidence="8">
        <text>a 6-O-methyl-2'-deoxyguanosine in DNA + L-cysteinyl-[protein] = S-methyl-L-cysteinyl-[protein] + a 2'-deoxyguanosine in DNA</text>
        <dbReference type="Rhea" id="RHEA:24000"/>
        <dbReference type="Rhea" id="RHEA-COMP:10131"/>
        <dbReference type="Rhea" id="RHEA-COMP:10132"/>
        <dbReference type="Rhea" id="RHEA-COMP:11367"/>
        <dbReference type="Rhea" id="RHEA-COMP:11368"/>
        <dbReference type="ChEBI" id="CHEBI:29950"/>
        <dbReference type="ChEBI" id="CHEBI:82612"/>
        <dbReference type="ChEBI" id="CHEBI:85445"/>
        <dbReference type="ChEBI" id="CHEBI:85448"/>
        <dbReference type="EC" id="2.1.1.63"/>
    </reaction>
</comment>